<dbReference type="SMR" id="A0A2H5TT93"/>
<dbReference type="EMBL" id="AUPC02000037">
    <property type="protein sequence ID" value="POG77822.1"/>
    <property type="molecule type" value="Genomic_DNA"/>
</dbReference>
<keyword evidence="2" id="KW-1185">Reference proteome</keyword>
<dbReference type="InterPro" id="IPR036300">
    <property type="entry name" value="MIR_dom_sf"/>
</dbReference>
<evidence type="ECO:0000313" key="2">
    <source>
        <dbReference type="Proteomes" id="UP000018888"/>
    </source>
</evidence>
<dbReference type="SMART" id="SM00472">
    <property type="entry name" value="MIR"/>
    <property type="match status" value="1"/>
</dbReference>
<proteinExistence type="predicted"/>
<accession>A0A2H5TT93</accession>
<dbReference type="VEuPathDB" id="FungiDB:RhiirFUN_012052"/>
<dbReference type="Gene3D" id="2.80.10.50">
    <property type="match status" value="1"/>
</dbReference>
<comment type="caution">
    <text evidence="1">The sequence shown here is derived from an EMBL/GenBank/DDBJ whole genome shotgun (WGS) entry which is preliminary data.</text>
</comment>
<reference evidence="1 2" key="1">
    <citation type="journal article" date="2013" name="Proc. Natl. Acad. Sci. U.S.A.">
        <title>Genome of an arbuscular mycorrhizal fungus provides insight into the oldest plant symbiosis.</title>
        <authorList>
            <person name="Tisserant E."/>
            <person name="Malbreil M."/>
            <person name="Kuo A."/>
            <person name="Kohler A."/>
            <person name="Symeonidi A."/>
            <person name="Balestrini R."/>
            <person name="Charron P."/>
            <person name="Duensing N."/>
            <person name="Frei Dit Frey N."/>
            <person name="Gianinazzi-Pearson V."/>
            <person name="Gilbert L.B."/>
            <person name="Handa Y."/>
            <person name="Herr J.R."/>
            <person name="Hijri M."/>
            <person name="Koul R."/>
            <person name="Kawaguchi M."/>
            <person name="Krajinski F."/>
            <person name="Lammers P.J."/>
            <person name="Masclaux F.G."/>
            <person name="Murat C."/>
            <person name="Morin E."/>
            <person name="Ndikumana S."/>
            <person name="Pagni M."/>
            <person name="Petitpierre D."/>
            <person name="Requena N."/>
            <person name="Rosikiewicz P."/>
            <person name="Riley R."/>
            <person name="Saito K."/>
            <person name="San Clemente H."/>
            <person name="Shapiro H."/>
            <person name="van Tuinen D."/>
            <person name="Becard G."/>
            <person name="Bonfante P."/>
            <person name="Paszkowski U."/>
            <person name="Shachar-Hill Y.Y."/>
            <person name="Tuskan G.A."/>
            <person name="Young P.W."/>
            <person name="Sanders I.R."/>
            <person name="Henrissat B."/>
            <person name="Rensing S.A."/>
            <person name="Grigoriev I.V."/>
            <person name="Corradi N."/>
            <person name="Roux C."/>
            <person name="Martin F."/>
        </authorList>
    </citation>
    <scope>NUCLEOTIDE SEQUENCE [LARGE SCALE GENOMIC DNA]</scope>
    <source>
        <strain evidence="1 2">DAOM 197198</strain>
    </source>
</reference>
<dbReference type="Proteomes" id="UP000018888">
    <property type="component" value="Unassembled WGS sequence"/>
</dbReference>
<protein>
    <submittedName>
        <fullName evidence="1">Uncharacterized protein</fullName>
    </submittedName>
</protein>
<name>A0A2H5TT93_RHIID</name>
<gene>
    <name evidence="1" type="ORF">GLOIN_2v1767391</name>
</gene>
<dbReference type="PROSITE" id="PS50919">
    <property type="entry name" value="MIR"/>
    <property type="match status" value="1"/>
</dbReference>
<organism evidence="1 2">
    <name type="scientific">Rhizophagus irregularis (strain DAOM 181602 / DAOM 197198 / MUCL 43194)</name>
    <name type="common">Arbuscular mycorrhizal fungus</name>
    <name type="synonym">Glomus intraradices</name>
    <dbReference type="NCBI Taxonomy" id="747089"/>
    <lineage>
        <taxon>Eukaryota</taxon>
        <taxon>Fungi</taxon>
        <taxon>Fungi incertae sedis</taxon>
        <taxon>Mucoromycota</taxon>
        <taxon>Glomeromycotina</taxon>
        <taxon>Glomeromycetes</taxon>
        <taxon>Glomerales</taxon>
        <taxon>Glomeraceae</taxon>
        <taxon>Rhizophagus</taxon>
    </lineage>
</organism>
<dbReference type="InterPro" id="IPR016093">
    <property type="entry name" value="MIR_motif"/>
</dbReference>
<dbReference type="CDD" id="cd23263">
    <property type="entry name" value="beta-trefoil_MIR"/>
    <property type="match status" value="1"/>
</dbReference>
<reference evidence="1 2" key="2">
    <citation type="journal article" date="2018" name="New Phytol.">
        <title>High intraspecific genome diversity in the model arbuscular mycorrhizal symbiont Rhizophagus irregularis.</title>
        <authorList>
            <person name="Chen E.C.H."/>
            <person name="Morin E."/>
            <person name="Beaudet D."/>
            <person name="Noel J."/>
            <person name="Yildirir G."/>
            <person name="Ndikumana S."/>
            <person name="Charron P."/>
            <person name="St-Onge C."/>
            <person name="Giorgi J."/>
            <person name="Kruger M."/>
            <person name="Marton T."/>
            <person name="Ropars J."/>
            <person name="Grigoriev I.V."/>
            <person name="Hainaut M."/>
            <person name="Henrissat B."/>
            <person name="Roux C."/>
            <person name="Martin F."/>
            <person name="Corradi N."/>
        </authorList>
    </citation>
    <scope>NUCLEOTIDE SEQUENCE [LARGE SCALE GENOMIC DNA]</scope>
    <source>
        <strain evidence="1 2">DAOM 197198</strain>
    </source>
</reference>
<dbReference type="AlphaFoldDB" id="A0A2H5TT93"/>
<sequence>MDLPKYNGNIHPNEWINDLQTYFSIKKDSIDINIVISLVDSTIKLPTGIDNIEKLRDALKEDISFTVFKNTNKRILQSLKYNPERKGGDTSNFISTFRKFCYNAEINDIEEQKKYLFKSLPNNHFDYVSNEFFEKMKDVNSNNELIERFEEIVLEESNLIRNGSIVALKHVATGKYLSSIKNLCYTTGSRNQLVFVGSSEHIPNSLWKIEFGDELATYANNSIKLQHVKSERLIGICYYYNDNGNWIYDYSKSPSTDHTEVSCYDKNISYRILDWKFNHSKLDNHQGYLKSNDVINLSIRKSYLVNYGNIIQNGQVEFLRSHDIQFTIGNDTFQEVVCHNERLGGNDEWCIELIHEVKII</sequence>
<dbReference type="SUPFAM" id="SSF82109">
    <property type="entry name" value="MIR domain"/>
    <property type="match status" value="1"/>
</dbReference>
<evidence type="ECO:0000313" key="1">
    <source>
        <dbReference type="EMBL" id="POG77822.1"/>
    </source>
</evidence>